<dbReference type="Gene3D" id="2.40.50.100">
    <property type="match status" value="1"/>
</dbReference>
<dbReference type="InterPro" id="IPR058625">
    <property type="entry name" value="MdtA-like_BSH"/>
</dbReference>
<evidence type="ECO:0000313" key="4">
    <source>
        <dbReference type="EMBL" id="CTQ76667.1"/>
    </source>
</evidence>
<dbReference type="EMBL" id="CXWD01000028">
    <property type="protein sequence ID" value="CTQ76667.1"/>
    <property type="molecule type" value="Genomic_DNA"/>
</dbReference>
<dbReference type="RefSeq" id="WP_082429242.1">
    <property type="nucleotide sequence ID" value="NZ_CXWD01000028.1"/>
</dbReference>
<dbReference type="InterPro" id="IPR050739">
    <property type="entry name" value="MFP"/>
</dbReference>
<dbReference type="PANTHER" id="PTHR30386:SF18">
    <property type="entry name" value="INNER MEMBRANE PROTEIN YIAV-RELATED"/>
    <property type="match status" value="1"/>
</dbReference>
<name>A0A0M7APT8_9HYPH</name>
<accession>A0A0M7APT8</accession>
<dbReference type="Pfam" id="PF25917">
    <property type="entry name" value="BSH_RND"/>
    <property type="match status" value="1"/>
</dbReference>
<gene>
    <name evidence="4" type="primary">yiaV_4</name>
    <name evidence="4" type="ORF">LAX5112_04666</name>
</gene>
<evidence type="ECO:0000313" key="5">
    <source>
        <dbReference type="Proteomes" id="UP000053235"/>
    </source>
</evidence>
<dbReference type="PANTHER" id="PTHR30386">
    <property type="entry name" value="MEMBRANE FUSION SUBUNIT OF EMRAB-TOLC MULTIDRUG EFFLUX PUMP"/>
    <property type="match status" value="1"/>
</dbReference>
<protein>
    <submittedName>
        <fullName evidence="4">Inner membrane protein YiaV</fullName>
    </submittedName>
</protein>
<dbReference type="STRING" id="388408.LAX5112_04666"/>
<keyword evidence="1" id="KW-0175">Coiled coil</keyword>
<evidence type="ECO:0000256" key="1">
    <source>
        <dbReference type="SAM" id="Coils"/>
    </source>
</evidence>
<keyword evidence="2" id="KW-0812">Transmembrane</keyword>
<feature type="transmembrane region" description="Helical" evidence="2">
    <location>
        <begin position="31"/>
        <end position="48"/>
    </location>
</feature>
<sequence length="317" mass="34974">MIMAMIAAYLVLLHLLFNVFKVVKASGRNQIIVTIAGCIGIFMFWYVVTYNQPQSNQLLVYRTTVQMVPRVAGRVIEVNVERNTPIKKGDVLFKLDPRAYQYKLDRLNAELELAKIRLNQATILAERNSGPLVDVQRREAEVNSLEAQVDSAELDLAETVVYAPSNGYVTAMLLQPGFVATQFRPALTFIDTDNVFLGAAFKQQSLQLAQVGDPAEIALDRYPGRIFAGTVSRITEASGSGILAANSPVPTFTEQGTPHARFFVQFKLDNADLAQSLPPGASGAAAIYSSKGIQQTSMIRRVAIRFYTFFNYILPDG</sequence>
<keyword evidence="2" id="KW-0472">Membrane</keyword>
<keyword evidence="5" id="KW-1185">Reference proteome</keyword>
<organism evidence="4 5">
    <name type="scientific">Roseibium alexandrii</name>
    <dbReference type="NCBI Taxonomy" id="388408"/>
    <lineage>
        <taxon>Bacteria</taxon>
        <taxon>Pseudomonadati</taxon>
        <taxon>Pseudomonadota</taxon>
        <taxon>Alphaproteobacteria</taxon>
        <taxon>Hyphomicrobiales</taxon>
        <taxon>Stappiaceae</taxon>
        <taxon>Roseibium</taxon>
    </lineage>
</organism>
<feature type="coiled-coil region" evidence="1">
    <location>
        <begin position="104"/>
        <end position="155"/>
    </location>
</feature>
<dbReference type="Gene3D" id="2.40.30.170">
    <property type="match status" value="1"/>
</dbReference>
<evidence type="ECO:0000259" key="3">
    <source>
        <dbReference type="Pfam" id="PF25917"/>
    </source>
</evidence>
<dbReference type="Proteomes" id="UP000053235">
    <property type="component" value="Unassembled WGS sequence"/>
</dbReference>
<feature type="domain" description="Multidrug resistance protein MdtA-like barrel-sandwich hybrid" evidence="3">
    <location>
        <begin position="64"/>
        <end position="177"/>
    </location>
</feature>
<dbReference type="AlphaFoldDB" id="A0A0M7APT8"/>
<reference evidence="5" key="1">
    <citation type="submission" date="2015-07" db="EMBL/GenBank/DDBJ databases">
        <authorList>
            <person name="Rodrigo-Torres Lidia"/>
            <person name="Arahal R.David."/>
        </authorList>
    </citation>
    <scope>NUCLEOTIDE SEQUENCE [LARGE SCALE GENOMIC DNA]</scope>
    <source>
        <strain evidence="5">CECT 5112</strain>
    </source>
</reference>
<evidence type="ECO:0000256" key="2">
    <source>
        <dbReference type="SAM" id="Phobius"/>
    </source>
</evidence>
<proteinExistence type="predicted"/>
<dbReference type="OrthoDB" id="9811754at2"/>
<keyword evidence="2" id="KW-1133">Transmembrane helix</keyword>
<dbReference type="SUPFAM" id="SSF111369">
    <property type="entry name" value="HlyD-like secretion proteins"/>
    <property type="match status" value="1"/>
</dbReference>